<organism evidence="3 5">
    <name type="scientific">Dracunculus medinensis</name>
    <name type="common">Guinea worm</name>
    <dbReference type="NCBI Taxonomy" id="318479"/>
    <lineage>
        <taxon>Eukaryota</taxon>
        <taxon>Metazoa</taxon>
        <taxon>Ecdysozoa</taxon>
        <taxon>Nematoda</taxon>
        <taxon>Chromadorea</taxon>
        <taxon>Rhabditida</taxon>
        <taxon>Spirurina</taxon>
        <taxon>Dracunculoidea</taxon>
        <taxon>Dracunculidae</taxon>
        <taxon>Dracunculus</taxon>
    </lineage>
</organism>
<evidence type="ECO:0000256" key="1">
    <source>
        <dbReference type="SAM" id="MobiDB-lite"/>
    </source>
</evidence>
<dbReference type="AlphaFoldDB" id="A0A0N4UIT2"/>
<sequence length="77" mass="8772">MIAENEENGKVREGRRAKASPTGQRSVGMSGERDDGYGARSSLKILQGIDERRRPRDQPTEKRRMHKRASMPACNFR</sequence>
<feature type="compositionally biased region" description="Basic and acidic residues" evidence="1">
    <location>
        <begin position="49"/>
        <end position="62"/>
    </location>
</feature>
<proteinExistence type="predicted"/>
<dbReference type="Proteomes" id="UP000038040">
    <property type="component" value="Unplaced"/>
</dbReference>
<evidence type="ECO:0000313" key="2">
    <source>
        <dbReference type="EMBL" id="VDN51823.1"/>
    </source>
</evidence>
<feature type="region of interest" description="Disordered" evidence="1">
    <location>
        <begin position="1"/>
        <end position="77"/>
    </location>
</feature>
<reference evidence="2 4" key="2">
    <citation type="submission" date="2018-11" db="EMBL/GenBank/DDBJ databases">
        <authorList>
            <consortium name="Pathogen Informatics"/>
        </authorList>
    </citation>
    <scope>NUCLEOTIDE SEQUENCE [LARGE SCALE GENOMIC DNA]</scope>
</reference>
<evidence type="ECO:0000313" key="3">
    <source>
        <dbReference type="Proteomes" id="UP000038040"/>
    </source>
</evidence>
<accession>A0A0N4UIT2</accession>
<feature type="compositionally biased region" description="Basic and acidic residues" evidence="1">
    <location>
        <begin position="7"/>
        <end position="16"/>
    </location>
</feature>
<name>A0A0N4UIT2_DRAME</name>
<evidence type="ECO:0000313" key="4">
    <source>
        <dbReference type="Proteomes" id="UP000274756"/>
    </source>
</evidence>
<protein>
    <submittedName>
        <fullName evidence="2 5">Uncharacterized protein</fullName>
    </submittedName>
</protein>
<gene>
    <name evidence="2" type="ORF">DME_LOCUS1796</name>
</gene>
<evidence type="ECO:0000313" key="5">
    <source>
        <dbReference type="WBParaSite" id="DME_0000752901-mRNA-1"/>
    </source>
</evidence>
<reference evidence="5" key="1">
    <citation type="submission" date="2017-02" db="UniProtKB">
        <authorList>
            <consortium name="WormBaseParasite"/>
        </authorList>
    </citation>
    <scope>IDENTIFICATION</scope>
</reference>
<dbReference type="Proteomes" id="UP000274756">
    <property type="component" value="Unassembled WGS sequence"/>
</dbReference>
<keyword evidence="4" id="KW-1185">Reference proteome</keyword>
<dbReference type="EMBL" id="UYYG01000032">
    <property type="protein sequence ID" value="VDN51823.1"/>
    <property type="molecule type" value="Genomic_DNA"/>
</dbReference>
<dbReference type="WBParaSite" id="DME_0000752901-mRNA-1">
    <property type="protein sequence ID" value="DME_0000752901-mRNA-1"/>
    <property type="gene ID" value="DME_0000752901"/>
</dbReference>